<gene>
    <name evidence="2" type="ORF">AUF17_15665</name>
</gene>
<feature type="transmembrane region" description="Helical" evidence="1">
    <location>
        <begin position="116"/>
        <end position="138"/>
    </location>
</feature>
<sequence length="214" mass="24229">MISNLLYKEIRLAAHPNLFVFTLMGPLVLIPGYPYTMVFLFSLIGNFVNLMYTRETNDIYYSTLLPLKKAEVVLGKWLVLLVSQLLTILISIPFAFLRLQLFSQPNPVGIEANTAFYGFGLMIFACFNLIFLTTYFKTGYKVGASFLKGLFPATLLAIILEVIVHFPAFKWLDSVTFNGQMQQLPILAAGILIYIVAMWAAYKISVQRFTQVNL</sequence>
<feature type="transmembrane region" description="Helical" evidence="1">
    <location>
        <begin position="150"/>
        <end position="172"/>
    </location>
</feature>
<dbReference type="Pfam" id="PF13346">
    <property type="entry name" value="ABC2_membrane_5"/>
    <property type="match status" value="1"/>
</dbReference>
<dbReference type="Proteomes" id="UP000316316">
    <property type="component" value="Unassembled WGS sequence"/>
</dbReference>
<comment type="caution">
    <text evidence="2">The sequence shown here is derived from an EMBL/GenBank/DDBJ whole genome shotgun (WGS) entry which is preliminary data.</text>
</comment>
<dbReference type="EMBL" id="PDXQ01000001">
    <property type="protein sequence ID" value="TRZ35433.1"/>
    <property type="molecule type" value="Genomic_DNA"/>
</dbReference>
<accession>A0A2N8PZU7</accession>
<dbReference type="RefSeq" id="WP_049218800.1">
    <property type="nucleotide sequence ID" value="NZ_CABGUH010000006.1"/>
</dbReference>
<reference evidence="2 3" key="1">
    <citation type="submission" date="2017-10" db="EMBL/GenBank/DDBJ databases">
        <title>FDA dAtabase for Regulatory Grade micrObial Sequences (FDA-ARGOS): Supporting development and validation of Infectious Disease Dx tests.</title>
        <authorList>
            <person name="Campos J."/>
            <person name="Goldberg B."/>
            <person name="Tallon L.J."/>
            <person name="Sadzewicz L."/>
            <person name="Sengamalay N."/>
            <person name="Ott S."/>
            <person name="Godinez A."/>
            <person name="Nagaraj S."/>
            <person name="Vyas G."/>
            <person name="Aluvathingal J."/>
            <person name="Nadendla S."/>
            <person name="Geyer C."/>
            <person name="Nandy P."/>
            <person name="Hobson J."/>
            <person name="Sichtig H."/>
        </authorList>
    </citation>
    <scope>NUCLEOTIDE SEQUENCE [LARGE SCALE GENOMIC DNA]</scope>
    <source>
        <strain evidence="2 3">FDAARGOS_185</strain>
    </source>
</reference>
<evidence type="ECO:0000313" key="3">
    <source>
        <dbReference type="Proteomes" id="UP000316316"/>
    </source>
</evidence>
<keyword evidence="1" id="KW-1133">Transmembrane helix</keyword>
<evidence type="ECO:0008006" key="4">
    <source>
        <dbReference type="Google" id="ProtNLM"/>
    </source>
</evidence>
<feature type="transmembrane region" description="Helical" evidence="1">
    <location>
        <begin position="73"/>
        <end position="96"/>
    </location>
</feature>
<keyword evidence="1" id="KW-0472">Membrane</keyword>
<organism evidence="2 3">
    <name type="scientific">Enterococcus avium</name>
    <name type="common">Streptococcus avium</name>
    <dbReference type="NCBI Taxonomy" id="33945"/>
    <lineage>
        <taxon>Bacteria</taxon>
        <taxon>Bacillati</taxon>
        <taxon>Bacillota</taxon>
        <taxon>Bacilli</taxon>
        <taxon>Lactobacillales</taxon>
        <taxon>Enterococcaceae</taxon>
        <taxon>Enterococcus</taxon>
    </lineage>
</organism>
<dbReference type="AlphaFoldDB" id="A0A2N8PZU7"/>
<dbReference type="InterPro" id="IPR025699">
    <property type="entry name" value="ABC2_memb-like"/>
</dbReference>
<evidence type="ECO:0000256" key="1">
    <source>
        <dbReference type="SAM" id="Phobius"/>
    </source>
</evidence>
<dbReference type="GeneID" id="69569383"/>
<proteinExistence type="predicted"/>
<name>A0A2N8PZU7_ENTAV</name>
<evidence type="ECO:0000313" key="2">
    <source>
        <dbReference type="EMBL" id="TRZ35433.1"/>
    </source>
</evidence>
<keyword evidence="1" id="KW-0812">Transmembrane</keyword>
<protein>
    <recommendedName>
        <fullName evidence="4">ABC-2 transporter permease</fullName>
    </recommendedName>
</protein>
<feature type="transmembrane region" description="Helical" evidence="1">
    <location>
        <begin position="35"/>
        <end position="52"/>
    </location>
</feature>
<feature type="transmembrane region" description="Helical" evidence="1">
    <location>
        <begin position="184"/>
        <end position="202"/>
    </location>
</feature>